<evidence type="ECO:0000313" key="2">
    <source>
        <dbReference type="Proteomes" id="UP000177396"/>
    </source>
</evidence>
<gene>
    <name evidence="1" type="ORF">A2153_02370</name>
</gene>
<reference evidence="1 2" key="1">
    <citation type="journal article" date="2016" name="Nat. Commun.">
        <title>Thousands of microbial genomes shed light on interconnected biogeochemical processes in an aquifer system.</title>
        <authorList>
            <person name="Anantharaman K."/>
            <person name="Brown C.T."/>
            <person name="Hug L.A."/>
            <person name="Sharon I."/>
            <person name="Castelle C.J."/>
            <person name="Probst A.J."/>
            <person name="Thomas B.C."/>
            <person name="Singh A."/>
            <person name="Wilkins M.J."/>
            <person name="Karaoz U."/>
            <person name="Brodie E.L."/>
            <person name="Williams K.H."/>
            <person name="Hubbard S.S."/>
            <person name="Banfield J.F."/>
        </authorList>
    </citation>
    <scope>NUCLEOTIDE SEQUENCE [LARGE SCALE GENOMIC DNA]</scope>
</reference>
<protein>
    <submittedName>
        <fullName evidence="1">Uncharacterized protein</fullName>
    </submittedName>
</protein>
<organism evidence="1 2">
    <name type="scientific">Candidatus Gottesmanbacteria bacterium RBG_16_38_7b</name>
    <dbReference type="NCBI Taxonomy" id="1798372"/>
    <lineage>
        <taxon>Bacteria</taxon>
        <taxon>Candidatus Gottesmaniibacteriota</taxon>
    </lineage>
</organism>
<proteinExistence type="predicted"/>
<name>A0A1F5YKF9_9BACT</name>
<comment type="caution">
    <text evidence="1">The sequence shown here is derived from an EMBL/GenBank/DDBJ whole genome shotgun (WGS) entry which is preliminary data.</text>
</comment>
<dbReference type="AlphaFoldDB" id="A0A1F5YKF9"/>
<dbReference type="Proteomes" id="UP000177396">
    <property type="component" value="Unassembled WGS sequence"/>
</dbReference>
<sequence>MLYLSANLLKEKPLRWSERIDFLSIQWVLTEKYFLQDLQKYLIEEPLLVFLMTERVVKHLGQEYFFHIPHSNTIWYNRSIKS</sequence>
<accession>A0A1F5YKF9</accession>
<dbReference type="EMBL" id="MFJB01000023">
    <property type="protein sequence ID" value="OGG00564.1"/>
    <property type="molecule type" value="Genomic_DNA"/>
</dbReference>
<evidence type="ECO:0000313" key="1">
    <source>
        <dbReference type="EMBL" id="OGG00564.1"/>
    </source>
</evidence>